<dbReference type="PANTHER" id="PTHR37540:SF5">
    <property type="entry name" value="TRANSCRIPTION FACTOR DOMAIN-CONTAINING PROTEIN"/>
    <property type="match status" value="1"/>
</dbReference>
<keyword evidence="3" id="KW-1185">Reference proteome</keyword>
<feature type="compositionally biased region" description="Polar residues" evidence="1">
    <location>
        <begin position="11"/>
        <end position="27"/>
    </location>
</feature>
<feature type="region of interest" description="Disordered" evidence="1">
    <location>
        <begin position="1"/>
        <end position="30"/>
    </location>
</feature>
<sequence>MASGQRRDISHASSVPSPIKQTSTDPPTTCGVCRRPGCQLRSHRAYLAHRSRTAAATKKFSDKSDAPGKDDHQRPKLLETSYARSYAYTRALPSLGAGRLDGFHDLPVPGGHQLDLHQAVYNRAATAFPLPAGLTVNEIGGSMVIPVMTDTSLCLSVIAAWKAVQFLMGQITAFPHLSYEAQALQSLRQKLLDQGHAAVTDEAVLSATLLWATATMFAQSEALKRHAAGVQALVAAHGGLNTIGRGGSIGQAASIRQLILWADFLTAQFLGEDVLFKDIGPSDEPPMPPSLVKLSRTIAIPPPFDALGPETLKAARDMKLLLVSHNSATRTGRLSIAEYKALMSLLNKSTVERISLAYRLRNSHSMDEAVVLAMNLLRLTTLFHAGPLFTIMVAVISRLRKALARMILTTATTTFDTFLGSTDGGAPTPTTTNRNRIYIDVYIWACFVGLVNIFDSENRSHFVEMLSSALTTKYGDAGGWPDDWQGDTLSMLRSFLWSDAALTTTGLYQDACQMVESHILSPTNTGSTTDCPTESWSEKQPMT</sequence>
<dbReference type="RefSeq" id="XP_007741210.1">
    <property type="nucleotide sequence ID" value="XM_007743020.1"/>
</dbReference>
<comment type="caution">
    <text evidence="2">The sequence shown here is derived from an EMBL/GenBank/DDBJ whole genome shotgun (WGS) entry which is preliminary data.</text>
</comment>
<dbReference type="Proteomes" id="UP000019471">
    <property type="component" value="Unassembled WGS sequence"/>
</dbReference>
<accession>W9X9V5</accession>
<organism evidence="2 3">
    <name type="scientific">Cladophialophora psammophila CBS 110553</name>
    <dbReference type="NCBI Taxonomy" id="1182543"/>
    <lineage>
        <taxon>Eukaryota</taxon>
        <taxon>Fungi</taxon>
        <taxon>Dikarya</taxon>
        <taxon>Ascomycota</taxon>
        <taxon>Pezizomycotina</taxon>
        <taxon>Eurotiomycetes</taxon>
        <taxon>Chaetothyriomycetidae</taxon>
        <taxon>Chaetothyriales</taxon>
        <taxon>Herpotrichiellaceae</taxon>
        <taxon>Cladophialophora</taxon>
    </lineage>
</organism>
<evidence type="ECO:0000313" key="2">
    <source>
        <dbReference type="EMBL" id="EXJ74110.1"/>
    </source>
</evidence>
<evidence type="ECO:0000313" key="3">
    <source>
        <dbReference type="Proteomes" id="UP000019471"/>
    </source>
</evidence>
<dbReference type="GeneID" id="19187137"/>
<evidence type="ECO:0000256" key="1">
    <source>
        <dbReference type="SAM" id="MobiDB-lite"/>
    </source>
</evidence>
<feature type="region of interest" description="Disordered" evidence="1">
    <location>
        <begin position="50"/>
        <end position="76"/>
    </location>
</feature>
<feature type="compositionally biased region" description="Basic and acidic residues" evidence="1">
    <location>
        <begin position="59"/>
        <end position="76"/>
    </location>
</feature>
<feature type="compositionally biased region" description="Basic and acidic residues" evidence="1">
    <location>
        <begin position="1"/>
        <end position="10"/>
    </location>
</feature>
<dbReference type="AlphaFoldDB" id="W9X9V5"/>
<feature type="region of interest" description="Disordered" evidence="1">
    <location>
        <begin position="523"/>
        <end position="543"/>
    </location>
</feature>
<proteinExistence type="predicted"/>
<dbReference type="EMBL" id="AMGX01000003">
    <property type="protein sequence ID" value="EXJ74110.1"/>
    <property type="molecule type" value="Genomic_DNA"/>
</dbReference>
<name>W9X9V5_9EURO</name>
<dbReference type="PANTHER" id="PTHR37540">
    <property type="entry name" value="TRANSCRIPTION FACTOR (ACR-2), PUTATIVE-RELATED-RELATED"/>
    <property type="match status" value="1"/>
</dbReference>
<dbReference type="OrthoDB" id="4142065at2759"/>
<reference evidence="2 3" key="1">
    <citation type="submission" date="2013-03" db="EMBL/GenBank/DDBJ databases">
        <title>The Genome Sequence of Cladophialophora psammophila CBS 110553.</title>
        <authorList>
            <consortium name="The Broad Institute Genomics Platform"/>
            <person name="Cuomo C."/>
            <person name="de Hoog S."/>
            <person name="Gorbushina A."/>
            <person name="Walker B."/>
            <person name="Young S.K."/>
            <person name="Zeng Q."/>
            <person name="Gargeya S."/>
            <person name="Fitzgerald M."/>
            <person name="Haas B."/>
            <person name="Abouelleil A."/>
            <person name="Allen A.W."/>
            <person name="Alvarado L."/>
            <person name="Arachchi H.M."/>
            <person name="Berlin A.M."/>
            <person name="Chapman S.B."/>
            <person name="Gainer-Dewar J."/>
            <person name="Goldberg J."/>
            <person name="Griggs A."/>
            <person name="Gujja S."/>
            <person name="Hansen M."/>
            <person name="Howarth C."/>
            <person name="Imamovic A."/>
            <person name="Ireland A."/>
            <person name="Larimer J."/>
            <person name="McCowan C."/>
            <person name="Murphy C."/>
            <person name="Pearson M."/>
            <person name="Poon T.W."/>
            <person name="Priest M."/>
            <person name="Roberts A."/>
            <person name="Saif S."/>
            <person name="Shea T."/>
            <person name="Sisk P."/>
            <person name="Sykes S."/>
            <person name="Wortman J."/>
            <person name="Nusbaum C."/>
            <person name="Birren B."/>
        </authorList>
    </citation>
    <scope>NUCLEOTIDE SEQUENCE [LARGE SCALE GENOMIC DNA]</scope>
    <source>
        <strain evidence="2 3">CBS 110553</strain>
    </source>
</reference>
<dbReference type="HOGENOM" id="CLU_040666_0_0_1"/>
<gene>
    <name evidence="2" type="ORF">A1O5_02404</name>
</gene>
<protein>
    <recommendedName>
        <fullName evidence="4">Transcription factor domain-containing protein</fullName>
    </recommendedName>
</protein>
<evidence type="ECO:0008006" key="4">
    <source>
        <dbReference type="Google" id="ProtNLM"/>
    </source>
</evidence>